<dbReference type="InterPro" id="IPR001314">
    <property type="entry name" value="Peptidase_S1A"/>
</dbReference>
<dbReference type="AlphaFoldDB" id="A0A455R8M0"/>
<dbReference type="Pfam" id="PF00089">
    <property type="entry name" value="Trypsin"/>
    <property type="match status" value="1"/>
</dbReference>
<dbReference type="InterPro" id="IPR038565">
    <property type="entry name" value="CLIP_sf"/>
</dbReference>
<dbReference type="GO" id="GO:0046872">
    <property type="term" value="F:metal ion binding"/>
    <property type="evidence" value="ECO:0007669"/>
    <property type="project" value="UniProtKB-KW"/>
</dbReference>
<dbReference type="InterPro" id="IPR022700">
    <property type="entry name" value="CLIP"/>
</dbReference>
<feature type="domain" description="Clip" evidence="16">
    <location>
        <begin position="62"/>
        <end position="114"/>
    </location>
</feature>
<evidence type="ECO:0000256" key="1">
    <source>
        <dbReference type="ARBA" id="ARBA00022670"/>
    </source>
</evidence>
<keyword evidence="9" id="KW-0325">Glycoprotein</keyword>
<organism evidence="17">
    <name type="scientific">Gryllus bimaculatus</name>
    <name type="common">Two-spotted cricket</name>
    <dbReference type="NCBI Taxonomy" id="6999"/>
    <lineage>
        <taxon>Eukaryota</taxon>
        <taxon>Metazoa</taxon>
        <taxon>Ecdysozoa</taxon>
        <taxon>Arthropoda</taxon>
        <taxon>Hexapoda</taxon>
        <taxon>Insecta</taxon>
        <taxon>Pterygota</taxon>
        <taxon>Neoptera</taxon>
        <taxon>Polyneoptera</taxon>
        <taxon>Orthoptera</taxon>
        <taxon>Ensifera</taxon>
        <taxon>Gryllidea</taxon>
        <taxon>Grylloidea</taxon>
        <taxon>Gryllidae</taxon>
        <taxon>Gryllinae</taxon>
        <taxon>Gryllus</taxon>
    </lineage>
</organism>
<dbReference type="PANTHER" id="PTHR24256">
    <property type="entry name" value="TRYPTASE-RELATED"/>
    <property type="match status" value="1"/>
</dbReference>
<proteinExistence type="evidence at transcript level"/>
<evidence type="ECO:0000256" key="14">
    <source>
        <dbReference type="SAM" id="SignalP"/>
    </source>
</evidence>
<dbReference type="PROSITE" id="PS00134">
    <property type="entry name" value="TRYPSIN_HIS"/>
    <property type="match status" value="1"/>
</dbReference>
<evidence type="ECO:0000256" key="2">
    <source>
        <dbReference type="ARBA" id="ARBA00022723"/>
    </source>
</evidence>
<dbReference type="SUPFAM" id="SSF50494">
    <property type="entry name" value="Trypsin-like serine proteases"/>
    <property type="match status" value="1"/>
</dbReference>
<dbReference type="Gene3D" id="3.30.1640.30">
    <property type="match status" value="1"/>
</dbReference>
<dbReference type="EMBL" id="LC422654">
    <property type="protein sequence ID" value="BBG28444.1"/>
    <property type="molecule type" value="mRNA"/>
</dbReference>
<dbReference type="CDD" id="cd00190">
    <property type="entry name" value="Tryp_SPc"/>
    <property type="match status" value="1"/>
</dbReference>
<evidence type="ECO:0000259" key="15">
    <source>
        <dbReference type="PROSITE" id="PS50240"/>
    </source>
</evidence>
<evidence type="ECO:0000259" key="16">
    <source>
        <dbReference type="PROSITE" id="PS51888"/>
    </source>
</evidence>
<feature type="domain" description="Peptidase S1" evidence="15">
    <location>
        <begin position="174"/>
        <end position="441"/>
    </location>
</feature>
<dbReference type="GO" id="GO:0004252">
    <property type="term" value="F:serine-type endopeptidase activity"/>
    <property type="evidence" value="ECO:0007669"/>
    <property type="project" value="UniProtKB-UniRule"/>
</dbReference>
<dbReference type="EC" id="3.4.21.-" evidence="11"/>
<keyword evidence="7" id="KW-0865">Zymogen</keyword>
<evidence type="ECO:0000256" key="3">
    <source>
        <dbReference type="ARBA" id="ARBA00022729"/>
    </source>
</evidence>
<dbReference type="PROSITE" id="PS50240">
    <property type="entry name" value="TRYPSIN_DOM"/>
    <property type="match status" value="1"/>
</dbReference>
<evidence type="ECO:0000256" key="11">
    <source>
        <dbReference type="RuleBase" id="RU363034"/>
    </source>
</evidence>
<dbReference type="FunFam" id="2.40.10.10:FF:000078">
    <property type="entry name" value="Serine protease H137"/>
    <property type="match status" value="1"/>
</dbReference>
<dbReference type="PROSITE" id="PS00135">
    <property type="entry name" value="TRYPSIN_SER"/>
    <property type="match status" value="1"/>
</dbReference>
<dbReference type="InterPro" id="IPR051487">
    <property type="entry name" value="Ser/Thr_Proteases_Immune/Dev"/>
</dbReference>
<keyword evidence="12" id="KW-0964">Secreted</keyword>
<dbReference type="FunFam" id="2.40.10.10:FF:000028">
    <property type="entry name" value="Serine protease easter"/>
    <property type="match status" value="1"/>
</dbReference>
<feature type="compositionally biased region" description="Gly residues" evidence="13">
    <location>
        <begin position="128"/>
        <end position="138"/>
    </location>
</feature>
<dbReference type="GO" id="GO:0005576">
    <property type="term" value="C:extracellular region"/>
    <property type="evidence" value="ECO:0007669"/>
    <property type="project" value="UniProtKB-SubCell"/>
</dbReference>
<dbReference type="PRINTS" id="PR00722">
    <property type="entry name" value="CHYMOTRYPSIN"/>
</dbReference>
<dbReference type="PROSITE" id="PS51888">
    <property type="entry name" value="CLIP"/>
    <property type="match status" value="1"/>
</dbReference>
<evidence type="ECO:0000313" key="17">
    <source>
        <dbReference type="EMBL" id="BBG28444.1"/>
    </source>
</evidence>
<evidence type="ECO:0000256" key="6">
    <source>
        <dbReference type="ARBA" id="ARBA00022837"/>
    </source>
</evidence>
<dbReference type="InterPro" id="IPR043504">
    <property type="entry name" value="Peptidase_S1_PA_chymotrypsin"/>
</dbReference>
<gene>
    <name evidence="17" type="primary">grass3</name>
</gene>
<feature type="chain" id="PRO_5019807261" description="CLIP domain-containing serine protease" evidence="14">
    <location>
        <begin position="38"/>
        <end position="442"/>
    </location>
</feature>
<sequence>MSSSAAAACSARRRRRPGGGVWVQLALVVLVAGLARAQRPWPSAPPGPLAALRLGTRSEGDLCEAPDGRAGVCRVIRDCPAMLALLEGRPSQENIIVLNRARCGFQGSVPVVCCAGSQSTARPPTPRPGGGGGGGGGSSPVSDDVDSVARDVSNHPNLRMLPQEVCGPVGTDRITGGTVADIYAYPWIARLGYKSSTRPNNPVSYRCGGSLISSRYVLTAAHCVVMRKESPLRLTTVKLGEHTTDTPVDCKESGSCLPPPVDVEVEQIVVHPGYDAARQPPTMHHDLALLRLARPVDFAREEFVRPVCLPVGADNQRMRLDGEALVVAGWGTTETGEGSKALLNVFVPAVPIDRCRDAYRKLTQTTTIIPQQLCAGGEKGRDSCTGDSGGPLMREALVAGEAKTVQFGVVSFGPRSCGTAGVPGVYTRVGHYMQWILDTMRP</sequence>
<keyword evidence="3 14" id="KW-0732">Signal</keyword>
<evidence type="ECO:0000256" key="5">
    <source>
        <dbReference type="ARBA" id="ARBA00022825"/>
    </source>
</evidence>
<evidence type="ECO:0000256" key="13">
    <source>
        <dbReference type="SAM" id="MobiDB-lite"/>
    </source>
</evidence>
<dbReference type="Gene3D" id="2.40.10.10">
    <property type="entry name" value="Trypsin-like serine proteases"/>
    <property type="match status" value="2"/>
</dbReference>
<keyword evidence="4 11" id="KW-0378">Hydrolase</keyword>
<dbReference type="SMART" id="SM00680">
    <property type="entry name" value="CLIP"/>
    <property type="match status" value="1"/>
</dbReference>
<dbReference type="InterPro" id="IPR033116">
    <property type="entry name" value="TRYPSIN_SER"/>
</dbReference>
<reference evidence="17" key="1">
    <citation type="submission" date="2018-08" db="EMBL/GenBank/DDBJ databases">
        <title>Toll-like receptor signalling promotes blastema cell proliferation during leg regeneration via insect macrophage.</title>
        <authorList>
            <person name="Bando T."/>
            <person name="Okumura M."/>
            <person name="Bando Y."/>
            <person name="Hagiwara M."/>
            <person name="Hamada Y."/>
            <person name="Ishimaru Y."/>
            <person name="Mito T."/>
            <person name="Noji S."/>
            <person name="Ohuchi H."/>
        </authorList>
    </citation>
    <scope>NUCLEOTIDE SEQUENCE</scope>
</reference>
<comment type="domain">
    <text evidence="12">The clip domain consists of 35-55 residues which are 'knitted' together usually by 3 conserved disulfide bonds forming a clip-like compact structure.</text>
</comment>
<keyword evidence="8" id="KW-1015">Disulfide bond</keyword>
<evidence type="ECO:0000256" key="12">
    <source>
        <dbReference type="RuleBase" id="RU366078"/>
    </source>
</evidence>
<keyword evidence="6" id="KW-0106">Calcium</keyword>
<feature type="region of interest" description="Disordered" evidence="13">
    <location>
        <begin position="117"/>
        <end position="149"/>
    </location>
</feature>
<keyword evidence="2" id="KW-0479">Metal-binding</keyword>
<dbReference type="InterPro" id="IPR009003">
    <property type="entry name" value="Peptidase_S1_PA"/>
</dbReference>
<keyword evidence="1 11" id="KW-0645">Protease</keyword>
<evidence type="ECO:0000256" key="10">
    <source>
        <dbReference type="ARBA" id="ARBA00024195"/>
    </source>
</evidence>
<name>A0A455R8M0_GRYBI</name>
<dbReference type="InterPro" id="IPR001254">
    <property type="entry name" value="Trypsin_dom"/>
</dbReference>
<dbReference type="SMART" id="SM00020">
    <property type="entry name" value="Tryp_SPc"/>
    <property type="match status" value="1"/>
</dbReference>
<protein>
    <recommendedName>
        <fullName evidence="12">CLIP domain-containing serine protease</fullName>
        <ecNumber evidence="11">3.4.21.-</ecNumber>
    </recommendedName>
</protein>
<accession>A0A455R8M0</accession>
<evidence type="ECO:0000256" key="8">
    <source>
        <dbReference type="ARBA" id="ARBA00023157"/>
    </source>
</evidence>
<keyword evidence="5 11" id="KW-0720">Serine protease</keyword>
<dbReference type="GO" id="GO:0006508">
    <property type="term" value="P:proteolysis"/>
    <property type="evidence" value="ECO:0007669"/>
    <property type="project" value="UniProtKB-KW"/>
</dbReference>
<feature type="signal peptide" evidence="14">
    <location>
        <begin position="1"/>
        <end position="37"/>
    </location>
</feature>
<evidence type="ECO:0000256" key="9">
    <source>
        <dbReference type="ARBA" id="ARBA00023180"/>
    </source>
</evidence>
<dbReference type="GO" id="GO:0051604">
    <property type="term" value="P:protein maturation"/>
    <property type="evidence" value="ECO:0007669"/>
    <property type="project" value="UniProtKB-ARBA"/>
</dbReference>
<comment type="subcellular location">
    <subcellularLocation>
        <location evidence="12">Secreted</location>
    </subcellularLocation>
</comment>
<dbReference type="InterPro" id="IPR018114">
    <property type="entry name" value="TRYPSIN_HIS"/>
</dbReference>
<comment type="similarity">
    <text evidence="10 12">Belongs to the peptidase S1 family. CLIP subfamily.</text>
</comment>
<dbReference type="Pfam" id="PF12032">
    <property type="entry name" value="CLIP"/>
    <property type="match status" value="1"/>
</dbReference>
<evidence type="ECO:0000256" key="4">
    <source>
        <dbReference type="ARBA" id="ARBA00022801"/>
    </source>
</evidence>
<evidence type="ECO:0000256" key="7">
    <source>
        <dbReference type="ARBA" id="ARBA00023145"/>
    </source>
</evidence>